<proteinExistence type="predicted"/>
<dbReference type="GO" id="GO:0004540">
    <property type="term" value="F:RNA nuclease activity"/>
    <property type="evidence" value="ECO:0007669"/>
    <property type="project" value="InterPro"/>
</dbReference>
<keyword evidence="2" id="KW-1185">Reference proteome</keyword>
<dbReference type="RefSeq" id="WP_105932827.1">
    <property type="nucleotide sequence ID" value="NZ_PVNP01000003.1"/>
</dbReference>
<sequence length="157" mass="17971">MADSSFVVKNGWTLYAHPLFIEQLASLTAQVNAFKARDPIGYKKKNATKRLAAIEKLIVEIIPNDPTATEYRQGSTLGDNNKHWFRAKFFQQYRLFFRYHQASKVIVYAWVNDEKTKRAYESKNDAYKVFAKLLASGNPPDSWDALLKMASAITSDK</sequence>
<dbReference type="GO" id="GO:0110001">
    <property type="term" value="C:toxin-antitoxin complex"/>
    <property type="evidence" value="ECO:0007669"/>
    <property type="project" value="InterPro"/>
</dbReference>
<dbReference type="AlphaFoldDB" id="A0A2S9VGN6"/>
<dbReference type="OrthoDB" id="515905at2"/>
<reference evidence="2" key="1">
    <citation type="journal article" date="2020" name="Int. J. Syst. Evol. Microbiol.">
        <title>Alteromonas alba sp. nov., a marine bacterium isolated from the seawater of the West Pacific Ocean.</title>
        <authorList>
            <person name="Sun C."/>
            <person name="Wu Y.-H."/>
            <person name="Xamxidin M."/>
            <person name="Cheng H."/>
            <person name="Xu X.-W."/>
        </authorList>
    </citation>
    <scope>NUCLEOTIDE SEQUENCE [LARGE SCALE GENOMIC DNA]</scope>
    <source>
        <strain evidence="2">190</strain>
    </source>
</reference>
<evidence type="ECO:0000313" key="1">
    <source>
        <dbReference type="EMBL" id="PRO75609.1"/>
    </source>
</evidence>
<dbReference type="Proteomes" id="UP000238949">
    <property type="component" value="Unassembled WGS sequence"/>
</dbReference>
<organism evidence="1 2">
    <name type="scientific">Alteromonas alba</name>
    <dbReference type="NCBI Taxonomy" id="2079529"/>
    <lineage>
        <taxon>Bacteria</taxon>
        <taxon>Pseudomonadati</taxon>
        <taxon>Pseudomonadota</taxon>
        <taxon>Gammaproteobacteria</taxon>
        <taxon>Alteromonadales</taxon>
        <taxon>Alteromonadaceae</taxon>
        <taxon>Alteromonas/Salinimonas group</taxon>
        <taxon>Alteromonas</taxon>
    </lineage>
</organism>
<dbReference type="Pfam" id="PF11663">
    <property type="entry name" value="Toxin_YhaV"/>
    <property type="match status" value="1"/>
</dbReference>
<accession>A0A2S9VGN6</accession>
<dbReference type="InterPro" id="IPR021679">
    <property type="entry name" value="Toxin_endonuclease_YhaV"/>
</dbReference>
<dbReference type="EMBL" id="PVNP01000003">
    <property type="protein sequence ID" value="PRO75609.1"/>
    <property type="molecule type" value="Genomic_DNA"/>
</dbReference>
<comment type="caution">
    <text evidence="1">The sequence shown here is derived from an EMBL/GenBank/DDBJ whole genome shotgun (WGS) entry which is preliminary data.</text>
</comment>
<gene>
    <name evidence="1" type="ORF">C6Y40_00490</name>
</gene>
<protein>
    <submittedName>
        <fullName evidence="1">Toxin</fullName>
    </submittedName>
</protein>
<name>A0A2S9VGN6_9ALTE</name>
<evidence type="ECO:0000313" key="2">
    <source>
        <dbReference type="Proteomes" id="UP000238949"/>
    </source>
</evidence>